<evidence type="ECO:0000313" key="3">
    <source>
        <dbReference type="EMBL" id="CAF4058885.1"/>
    </source>
</evidence>
<organism evidence="3 4">
    <name type="scientific">Adineta steineri</name>
    <dbReference type="NCBI Taxonomy" id="433720"/>
    <lineage>
        <taxon>Eukaryota</taxon>
        <taxon>Metazoa</taxon>
        <taxon>Spiralia</taxon>
        <taxon>Gnathifera</taxon>
        <taxon>Rotifera</taxon>
        <taxon>Eurotatoria</taxon>
        <taxon>Bdelloidea</taxon>
        <taxon>Adinetida</taxon>
        <taxon>Adinetidae</taxon>
        <taxon>Adineta</taxon>
    </lineage>
</organism>
<accession>A0A819S5Q5</accession>
<dbReference type="Proteomes" id="UP000663844">
    <property type="component" value="Unassembled WGS sequence"/>
</dbReference>
<name>A0A819S5Q5_9BILA</name>
<evidence type="ECO:0000256" key="1">
    <source>
        <dbReference type="SAM" id="MobiDB-lite"/>
    </source>
</evidence>
<dbReference type="Proteomes" id="UP000663845">
    <property type="component" value="Unassembled WGS sequence"/>
</dbReference>
<proteinExistence type="predicted"/>
<feature type="compositionally biased region" description="Acidic residues" evidence="1">
    <location>
        <begin position="606"/>
        <end position="619"/>
    </location>
</feature>
<feature type="compositionally biased region" description="Polar residues" evidence="1">
    <location>
        <begin position="883"/>
        <end position="901"/>
    </location>
</feature>
<protein>
    <submittedName>
        <fullName evidence="3">Uncharacterized protein</fullName>
    </submittedName>
</protein>
<dbReference type="AlphaFoldDB" id="A0A819S5Q5"/>
<feature type="compositionally biased region" description="Polar residues" evidence="1">
    <location>
        <begin position="659"/>
        <end position="672"/>
    </location>
</feature>
<gene>
    <name evidence="2" type="ORF">JYZ213_LOCUS42850</name>
    <name evidence="3" type="ORF">OXD698_LOCUS32999</name>
</gene>
<feature type="region of interest" description="Disordered" evidence="1">
    <location>
        <begin position="605"/>
        <end position="672"/>
    </location>
</feature>
<feature type="region of interest" description="Disordered" evidence="1">
    <location>
        <begin position="876"/>
        <end position="901"/>
    </location>
</feature>
<dbReference type="EMBL" id="CAJNOG010002102">
    <property type="protein sequence ID" value="CAF1489614.1"/>
    <property type="molecule type" value="Genomic_DNA"/>
</dbReference>
<evidence type="ECO:0000313" key="2">
    <source>
        <dbReference type="EMBL" id="CAF1489614.1"/>
    </source>
</evidence>
<evidence type="ECO:0000313" key="4">
    <source>
        <dbReference type="Proteomes" id="UP000663844"/>
    </source>
</evidence>
<sequence>MCKSNIHYQVKKCLTCHVTDEKMQANIYDTNIRTVLTGMLKRLSSSIEEYKEKILNGIDVDSTQDIPFGILYKRLLDQFGTENIVSLILHLDGIALTKSTGLKLWLFTGSFVELPSILRYRRHNMILLSIWIGYIESNPDLWLKPIINELHSIKRQGDCPALAKILNFTGHSGYNCCFPCYIHGEHIINKRQYKYQSSLVLRRSHSYLQQSLMAHDKKTSILGHKGFSVLHTILDVPLPESVLIIYMHVSLLGHAKACILSLYQHLKPPERIELDQKISQQQLPHYFNRKMRCIKIFANVKANEIKNIILYGFLPHFQLYLSIERLSHIALYICFLRLLHTALILGSSTTIVAEELFKLFYHDHDDYFNGLQNLVLHLHEHMITIYKYYGSLSNIGCFGQEDLIGKIGSNHHGSRYHGELITFYYHIDYSLHDKPTTCLKINNEPYDLVLDSIVKNDVVHKQLCDCKQVNDCFNIYRRFIINKQMYHSLLYNKRGRSLSYFVQYFTDQMCTKFGTIEFFLTIRSQNLKFFLFGTLMENTHHRSERLKKPKKIFSPSDPIQPPYYLVSYGYPTKYRIIGRTSIQKITNDKAIINNVNGEVQLITSDNENDNETNDDDAYDNNDHSSHNSLSTSVLKRPSDGFRTPTLKRSNKIVDHQNRARNSSLERNQTTESSIHISHNYNDTITTHHSRQENILAGDTTTGRVLQSTNDHSNENIDNMDISFDDSNFKHQMITGMHLVQQNISKLTKKVVSLSVSPSSKYENLDAYRSKNDSENFPSEVIWNNTNLLDIIGRDPGDYGRQLLRHLFTEAELKSSLLPSQSAHLYQKDVLDSVRFGMLNEAIRVKFKLSHDGYRRYYTNSLRVKLSRFLYDSGTRKEKKETISKQTHSYQRTTGKQTATTNGIPEDLNFIVMNTQNFDTDSDQFDMEHQN</sequence>
<dbReference type="EMBL" id="CAJOAZ010004430">
    <property type="protein sequence ID" value="CAF4058885.1"/>
    <property type="molecule type" value="Genomic_DNA"/>
</dbReference>
<reference evidence="3" key="1">
    <citation type="submission" date="2021-02" db="EMBL/GenBank/DDBJ databases">
        <authorList>
            <person name="Nowell W R."/>
        </authorList>
    </citation>
    <scope>NUCLEOTIDE SEQUENCE</scope>
</reference>
<comment type="caution">
    <text evidence="3">The sequence shown here is derived from an EMBL/GenBank/DDBJ whole genome shotgun (WGS) entry which is preliminary data.</text>
</comment>